<protein>
    <submittedName>
        <fullName evidence="9">Efflux RND transporter periplasmic adaptor subunit</fullName>
    </submittedName>
</protein>
<feature type="domain" description="Multidrug resistance protein MdtA-like barrel-sandwich hybrid" evidence="6">
    <location>
        <begin position="57"/>
        <end position="198"/>
    </location>
</feature>
<sequence length="395" mass="43161">MKKALFCSLLCVLAISCKKDQAMTMPEADNQYVVQEISYSTAEMTTFYPATIKGQEDIEIRPKISGFITRLCVDEGAMVHAGQTLFLIDDVQYREAVRQAQAQINVLNANIKTQELTIKNKQILFDEDVISNYDLDLAKNSLESLRAQLEQAQAQLASARDNLSYCSVKSPVDGIVGTIPYRRGSLVSASSQQALTTVSNIGSMHVYFSMTEKDLLSMTRNAGGIQGAINQLPGVSLKLADGSDYGITGTVTTVSGVIDQNTGSVQMRASFNNPNRVLRSGGTATILFPIHNTQAIIIPQKCTYEIQDKKYVYVVGEGNKVKSREITVMSQNDGTNYVVTTGLQPGERIVADAVSNLKDDMVIKPITQSQADANRAQAAEFLKDPMSQSKKTDKK</sequence>
<dbReference type="GO" id="GO:0015562">
    <property type="term" value="F:efflux transmembrane transporter activity"/>
    <property type="evidence" value="ECO:0007669"/>
    <property type="project" value="InterPro"/>
</dbReference>
<feature type="domain" description="Multidrug resistance protein MdtA-like C-terminal permuted SH3" evidence="8">
    <location>
        <begin position="294"/>
        <end position="353"/>
    </location>
</feature>
<evidence type="ECO:0000259" key="7">
    <source>
        <dbReference type="Pfam" id="PF25944"/>
    </source>
</evidence>
<dbReference type="EMBL" id="CP033459">
    <property type="protein sequence ID" value="QFQ11656.1"/>
    <property type="molecule type" value="Genomic_DNA"/>
</dbReference>
<reference evidence="9 10" key="1">
    <citation type="submission" date="2018-11" db="EMBL/GenBank/DDBJ databases">
        <authorList>
            <person name="Na S.W."/>
            <person name="Baik M."/>
        </authorList>
    </citation>
    <scope>NUCLEOTIDE SEQUENCE [LARGE SCALE GENOMIC DNA]</scope>
    <source>
        <strain evidence="9 10">E39</strain>
    </source>
</reference>
<dbReference type="NCBIfam" id="TIGR01730">
    <property type="entry name" value="RND_mfp"/>
    <property type="match status" value="1"/>
</dbReference>
<accession>A0A5P8E3Y9</accession>
<dbReference type="Pfam" id="PF25967">
    <property type="entry name" value="RND-MFP_C"/>
    <property type="match status" value="1"/>
</dbReference>
<evidence type="ECO:0000259" key="8">
    <source>
        <dbReference type="Pfam" id="PF25967"/>
    </source>
</evidence>
<dbReference type="Gene3D" id="2.40.50.100">
    <property type="match status" value="1"/>
</dbReference>
<dbReference type="RefSeq" id="WP_111898719.1">
    <property type="nucleotide sequence ID" value="NZ_CP033459.1"/>
</dbReference>
<dbReference type="Gene3D" id="2.40.420.20">
    <property type="match status" value="1"/>
</dbReference>
<gene>
    <name evidence="9" type="ORF">C7Y71_000650</name>
</gene>
<name>A0A5P8E3Y9_9BACT</name>
<dbReference type="PROSITE" id="PS51257">
    <property type="entry name" value="PROKAR_LIPOPROTEIN"/>
    <property type="match status" value="1"/>
</dbReference>
<dbReference type="AlphaFoldDB" id="A0A5P8E3Y9"/>
<dbReference type="InterPro" id="IPR058624">
    <property type="entry name" value="MdtA-like_HH"/>
</dbReference>
<feature type="chain" id="PRO_5024446117" evidence="4">
    <location>
        <begin position="23"/>
        <end position="395"/>
    </location>
</feature>
<feature type="signal peptide" evidence="4">
    <location>
        <begin position="1"/>
        <end position="22"/>
    </location>
</feature>
<dbReference type="Gene3D" id="1.10.287.470">
    <property type="entry name" value="Helix hairpin bin"/>
    <property type="match status" value="1"/>
</dbReference>
<keyword evidence="4" id="KW-0732">Signal</keyword>
<keyword evidence="3" id="KW-0175">Coiled coil</keyword>
<dbReference type="PANTHER" id="PTHR30158:SF23">
    <property type="entry name" value="MULTIDRUG RESISTANCE PROTEIN MEXA"/>
    <property type="match status" value="1"/>
</dbReference>
<comment type="similarity">
    <text evidence="2">Belongs to the membrane fusion protein (MFP) (TC 8.A.1) family.</text>
</comment>
<feature type="coiled-coil region" evidence="3">
    <location>
        <begin position="97"/>
        <end position="162"/>
    </location>
</feature>
<keyword evidence="10" id="KW-1185">Reference proteome</keyword>
<dbReference type="Proteomes" id="UP000249375">
    <property type="component" value="Chromosome"/>
</dbReference>
<dbReference type="Pfam" id="PF25944">
    <property type="entry name" value="Beta-barrel_RND"/>
    <property type="match status" value="1"/>
</dbReference>
<dbReference type="KEGG" id="alq:C7Y71_000650"/>
<evidence type="ECO:0000259" key="6">
    <source>
        <dbReference type="Pfam" id="PF25917"/>
    </source>
</evidence>
<comment type="subcellular location">
    <subcellularLocation>
        <location evidence="1">Cell envelope</location>
    </subcellularLocation>
</comment>
<evidence type="ECO:0000256" key="1">
    <source>
        <dbReference type="ARBA" id="ARBA00004196"/>
    </source>
</evidence>
<evidence type="ECO:0000259" key="5">
    <source>
        <dbReference type="Pfam" id="PF25876"/>
    </source>
</evidence>
<evidence type="ECO:0000256" key="3">
    <source>
        <dbReference type="SAM" id="Coils"/>
    </source>
</evidence>
<dbReference type="InterPro" id="IPR006143">
    <property type="entry name" value="RND_pump_MFP"/>
</dbReference>
<evidence type="ECO:0000256" key="4">
    <source>
        <dbReference type="SAM" id="SignalP"/>
    </source>
</evidence>
<dbReference type="PANTHER" id="PTHR30158">
    <property type="entry name" value="ACRA/E-RELATED COMPONENT OF DRUG EFFLUX TRANSPORTER"/>
    <property type="match status" value="1"/>
</dbReference>
<dbReference type="GO" id="GO:0005886">
    <property type="term" value="C:plasma membrane"/>
    <property type="evidence" value="ECO:0007669"/>
    <property type="project" value="TreeGrafter"/>
</dbReference>
<proteinExistence type="inferred from homology"/>
<evidence type="ECO:0000313" key="9">
    <source>
        <dbReference type="EMBL" id="QFQ11656.1"/>
    </source>
</evidence>
<dbReference type="Pfam" id="PF25917">
    <property type="entry name" value="BSH_RND"/>
    <property type="match status" value="1"/>
</dbReference>
<evidence type="ECO:0000256" key="2">
    <source>
        <dbReference type="ARBA" id="ARBA00009477"/>
    </source>
</evidence>
<dbReference type="InterPro" id="IPR058626">
    <property type="entry name" value="MdtA-like_b-barrel"/>
</dbReference>
<dbReference type="SUPFAM" id="SSF111369">
    <property type="entry name" value="HlyD-like secretion proteins"/>
    <property type="match status" value="1"/>
</dbReference>
<feature type="domain" description="Multidrug resistance protein MdtA-like beta-barrel" evidence="7">
    <location>
        <begin position="204"/>
        <end position="286"/>
    </location>
</feature>
<dbReference type="Pfam" id="PF25876">
    <property type="entry name" value="HH_MFP_RND"/>
    <property type="match status" value="1"/>
</dbReference>
<dbReference type="GO" id="GO:0046677">
    <property type="term" value="P:response to antibiotic"/>
    <property type="evidence" value="ECO:0007669"/>
    <property type="project" value="TreeGrafter"/>
</dbReference>
<dbReference type="InterPro" id="IPR058625">
    <property type="entry name" value="MdtA-like_BSH"/>
</dbReference>
<evidence type="ECO:0000313" key="10">
    <source>
        <dbReference type="Proteomes" id="UP000249375"/>
    </source>
</evidence>
<dbReference type="Gene3D" id="2.40.30.170">
    <property type="match status" value="1"/>
</dbReference>
<dbReference type="GO" id="GO:0030313">
    <property type="term" value="C:cell envelope"/>
    <property type="evidence" value="ECO:0007669"/>
    <property type="project" value="UniProtKB-SubCell"/>
</dbReference>
<dbReference type="OrthoDB" id="9801814at2"/>
<dbReference type="InterPro" id="IPR058627">
    <property type="entry name" value="MdtA-like_C"/>
</dbReference>
<feature type="domain" description="Multidrug resistance protein MdtA-like alpha-helical hairpin" evidence="5">
    <location>
        <begin position="98"/>
        <end position="165"/>
    </location>
</feature>
<organism evidence="9 10">
    <name type="scientific">Pseudoprevotella muciniphila</name>
    <dbReference type="NCBI Taxonomy" id="2133944"/>
    <lineage>
        <taxon>Bacteria</taxon>
        <taxon>Pseudomonadati</taxon>
        <taxon>Bacteroidota</taxon>
        <taxon>Bacteroidia</taxon>
        <taxon>Bacteroidales</taxon>
        <taxon>Prevotellaceae</taxon>
        <taxon>Pseudoprevotella</taxon>
    </lineage>
</organism>